<dbReference type="PROSITE" id="PS50011">
    <property type="entry name" value="PROTEIN_KINASE_DOM"/>
    <property type="match status" value="1"/>
</dbReference>
<dbReference type="SMART" id="SM00564">
    <property type="entry name" value="PQQ"/>
    <property type="match status" value="6"/>
</dbReference>
<reference evidence="9 10" key="1">
    <citation type="submission" date="2018-10" db="EMBL/GenBank/DDBJ databases">
        <authorList>
            <person name="Peiro R."/>
            <person name="Begona"/>
            <person name="Cbmso G."/>
            <person name="Lopez M."/>
            <person name="Gonzalez S."/>
            <person name="Sacristan E."/>
            <person name="Castillo E."/>
        </authorList>
    </citation>
    <scope>NUCLEOTIDE SEQUENCE [LARGE SCALE GENOMIC DNA]</scope>
    <source>
        <strain evidence="9">TTHNAR1</strain>
    </source>
</reference>
<dbReference type="CDD" id="cd14014">
    <property type="entry name" value="STKc_PknB_like"/>
    <property type="match status" value="1"/>
</dbReference>
<dbReference type="Gene3D" id="2.40.10.480">
    <property type="match status" value="1"/>
</dbReference>
<feature type="binding site" evidence="7">
    <location>
        <position position="39"/>
    </location>
    <ligand>
        <name>ATP</name>
        <dbReference type="ChEBI" id="CHEBI:30616"/>
    </ligand>
</feature>
<evidence type="ECO:0000256" key="1">
    <source>
        <dbReference type="ARBA" id="ARBA00010886"/>
    </source>
</evidence>
<dbReference type="InterPro" id="IPR018391">
    <property type="entry name" value="PQQ_b-propeller_rpt"/>
</dbReference>
<dbReference type="InterPro" id="IPR015943">
    <property type="entry name" value="WD40/YVTN_repeat-like_dom_sf"/>
</dbReference>
<evidence type="ECO:0000256" key="7">
    <source>
        <dbReference type="PROSITE-ProRule" id="PRU10141"/>
    </source>
</evidence>
<evidence type="ECO:0000259" key="8">
    <source>
        <dbReference type="PROSITE" id="PS50011"/>
    </source>
</evidence>
<dbReference type="InterPro" id="IPR002372">
    <property type="entry name" value="PQQ_rpt_dom"/>
</dbReference>
<evidence type="ECO:0000256" key="2">
    <source>
        <dbReference type="ARBA" id="ARBA00012513"/>
    </source>
</evidence>
<dbReference type="PANTHER" id="PTHR43671:SF13">
    <property type="entry name" value="SERINE_THREONINE-PROTEIN KINASE NEK2"/>
    <property type="match status" value="1"/>
</dbReference>
<evidence type="ECO:0000256" key="6">
    <source>
        <dbReference type="ARBA" id="ARBA00022840"/>
    </source>
</evidence>
<dbReference type="Gene3D" id="3.30.200.20">
    <property type="entry name" value="Phosphorylase Kinase, domain 1"/>
    <property type="match status" value="1"/>
</dbReference>
<accession>A0A3P4AV40</accession>
<dbReference type="InterPro" id="IPR050660">
    <property type="entry name" value="NEK_Ser/Thr_kinase"/>
</dbReference>
<dbReference type="AlphaFoldDB" id="A0A3P4AV40"/>
<evidence type="ECO:0000256" key="3">
    <source>
        <dbReference type="ARBA" id="ARBA00022679"/>
    </source>
</evidence>
<keyword evidence="4 7" id="KW-0547">Nucleotide-binding</keyword>
<keyword evidence="5 9" id="KW-0418">Kinase</keyword>
<dbReference type="EC" id="2.7.11.1" evidence="2"/>
<dbReference type="PANTHER" id="PTHR43671">
    <property type="entry name" value="SERINE/THREONINE-PROTEIN KINASE NEK"/>
    <property type="match status" value="1"/>
</dbReference>
<keyword evidence="3" id="KW-0808">Transferase</keyword>
<protein>
    <recommendedName>
        <fullName evidence="2">non-specific serine/threonine protein kinase</fullName>
        <ecNumber evidence="2">2.7.11.1</ecNumber>
    </recommendedName>
</protein>
<dbReference type="EMBL" id="LR027517">
    <property type="protein sequence ID" value="VCU53833.1"/>
    <property type="molecule type" value="Genomic_DNA"/>
</dbReference>
<dbReference type="Proteomes" id="UP000279841">
    <property type="component" value="Chromosome"/>
</dbReference>
<feature type="domain" description="Protein kinase" evidence="8">
    <location>
        <begin position="10"/>
        <end position="268"/>
    </location>
</feature>
<gene>
    <name evidence="9" type="primary">rqkA</name>
    <name evidence="9" type="ORF">TTHN1_01621</name>
</gene>
<evidence type="ECO:0000313" key="10">
    <source>
        <dbReference type="Proteomes" id="UP000279841"/>
    </source>
</evidence>
<dbReference type="PROSITE" id="PS00107">
    <property type="entry name" value="PROTEIN_KINASE_ATP"/>
    <property type="match status" value="1"/>
</dbReference>
<name>A0A3P4AV40_THETH</name>
<dbReference type="GO" id="GO:0005524">
    <property type="term" value="F:ATP binding"/>
    <property type="evidence" value="ECO:0007669"/>
    <property type="project" value="UniProtKB-UniRule"/>
</dbReference>
<dbReference type="Pfam" id="PF00069">
    <property type="entry name" value="Pkinase"/>
    <property type="match status" value="1"/>
</dbReference>
<evidence type="ECO:0000256" key="5">
    <source>
        <dbReference type="ARBA" id="ARBA00022777"/>
    </source>
</evidence>
<organism evidence="9 10">
    <name type="scientific">Thermus thermophilus</name>
    <dbReference type="NCBI Taxonomy" id="274"/>
    <lineage>
        <taxon>Bacteria</taxon>
        <taxon>Thermotogati</taxon>
        <taxon>Deinococcota</taxon>
        <taxon>Deinococci</taxon>
        <taxon>Thermales</taxon>
        <taxon>Thermaceae</taxon>
        <taxon>Thermus</taxon>
    </lineage>
</organism>
<dbReference type="InterPro" id="IPR011009">
    <property type="entry name" value="Kinase-like_dom_sf"/>
</dbReference>
<dbReference type="InterPro" id="IPR017441">
    <property type="entry name" value="Protein_kinase_ATP_BS"/>
</dbReference>
<comment type="similarity">
    <text evidence="1">Belongs to the protein kinase superfamily. NEK Ser/Thr protein kinase family. NIMA subfamily.</text>
</comment>
<dbReference type="InterPro" id="IPR008266">
    <property type="entry name" value="Tyr_kinase_AS"/>
</dbReference>
<dbReference type="Pfam" id="PF13360">
    <property type="entry name" value="PQQ_2"/>
    <property type="match status" value="2"/>
</dbReference>
<dbReference type="SUPFAM" id="SSF56112">
    <property type="entry name" value="Protein kinase-like (PK-like)"/>
    <property type="match status" value="1"/>
</dbReference>
<evidence type="ECO:0000256" key="4">
    <source>
        <dbReference type="ARBA" id="ARBA00022741"/>
    </source>
</evidence>
<dbReference type="InterPro" id="IPR000719">
    <property type="entry name" value="Prot_kinase_dom"/>
</dbReference>
<dbReference type="GO" id="GO:0004674">
    <property type="term" value="F:protein serine/threonine kinase activity"/>
    <property type="evidence" value="ECO:0007669"/>
    <property type="project" value="UniProtKB-EC"/>
</dbReference>
<dbReference type="RefSeq" id="WP_124105074.1">
    <property type="nucleotide sequence ID" value="NZ_LR027517.1"/>
</dbReference>
<sequence length="606" mass="66050">MAPVVLAGRYRLEAPLGSGGMAEVWRAVDERLGRKVAVKLLHPRALPPERERFLLEVRALSRLFHPGIVQVLDLGEEEGRPFFVMELVEGGTFDRLGPFEEGPEGDAILRGAEEVMEALAHLHAQGILHRDLTPKNILLTREGHPKVMDFGLAYLLQESRHLTRTGYTLGTPTYMAPEQAKGLPLTPKADLYSFGAVLYRTLTGRPPFEGENDQAILFQHVYEEPKPPEALNPAVPRAVGEAVLALLAKHPEERPSHPGLFRGVLAGFQALRLATPRAGASRSGHYPFAPEPRRLALKGRIDLGGEAAWPGEMVYASGRVFLGVGRSLVAVDLLTGEVARVALPDEVTAPPVVRKGGVYVGAWDGRVRRFRGQSLEWSAETGAEVTAACLVVGDRVYVGSRDGTLYAYEKDRPLFRFRAGGHLSASPTFYRGMVFVGSEDGWLYALDPKDGGMRYKVRTGPVHAPVAGYKGVLYIPTWQGEVYAFDPLSRETLWSVALEGEVWGGLAVGEEHVYVAGWDGVLRALDRLTGEEVWSLEVGKTTAGLAYAQGHVYAATEEGRLLAVDRRGQVVFEASGLGPVQVPPLPLPEEVLVVSLSGRLYRFGVG</sequence>
<evidence type="ECO:0000313" key="9">
    <source>
        <dbReference type="EMBL" id="VCU53833.1"/>
    </source>
</evidence>
<dbReference type="PROSITE" id="PS00109">
    <property type="entry name" value="PROTEIN_KINASE_TYR"/>
    <property type="match status" value="1"/>
</dbReference>
<keyword evidence="6 7" id="KW-0067">ATP-binding</keyword>
<dbReference type="InterPro" id="IPR011047">
    <property type="entry name" value="Quinoprotein_ADH-like_sf"/>
</dbReference>
<dbReference type="Gene3D" id="1.10.510.10">
    <property type="entry name" value="Transferase(Phosphotransferase) domain 1"/>
    <property type="match status" value="1"/>
</dbReference>
<dbReference type="SUPFAM" id="SSF50998">
    <property type="entry name" value="Quinoprotein alcohol dehydrogenase-like"/>
    <property type="match status" value="2"/>
</dbReference>
<proteinExistence type="inferred from homology"/>
<dbReference type="Gene3D" id="2.130.10.10">
    <property type="entry name" value="YVTN repeat-like/Quinoprotein amine dehydrogenase"/>
    <property type="match status" value="1"/>
</dbReference>